<keyword evidence="2" id="KW-0547">Nucleotide-binding</keyword>
<dbReference type="InterPro" id="IPR008995">
    <property type="entry name" value="Mo/tungstate-bd_C_term_dom"/>
</dbReference>
<dbReference type="Gene3D" id="3.40.50.300">
    <property type="entry name" value="P-loop containing nucleotide triphosphate hydrolases"/>
    <property type="match status" value="1"/>
</dbReference>
<dbReference type="InterPro" id="IPR003593">
    <property type="entry name" value="AAA+_ATPase"/>
</dbReference>
<dbReference type="GO" id="GO:0005524">
    <property type="term" value="F:ATP binding"/>
    <property type="evidence" value="ECO:0007669"/>
    <property type="project" value="UniProtKB-KW"/>
</dbReference>
<keyword evidence="7" id="KW-1185">Reference proteome</keyword>
<dbReference type="Pfam" id="PF08402">
    <property type="entry name" value="TOBE_2"/>
    <property type="match status" value="1"/>
</dbReference>
<organism evidence="6 7">
    <name type="scientific">Anoxynatronum buryatiense</name>
    <dbReference type="NCBI Taxonomy" id="489973"/>
    <lineage>
        <taxon>Bacteria</taxon>
        <taxon>Bacillati</taxon>
        <taxon>Bacillota</taxon>
        <taxon>Clostridia</taxon>
        <taxon>Eubacteriales</taxon>
        <taxon>Clostridiaceae</taxon>
        <taxon>Anoxynatronum</taxon>
    </lineage>
</organism>
<evidence type="ECO:0000313" key="7">
    <source>
        <dbReference type="Proteomes" id="UP001158066"/>
    </source>
</evidence>
<evidence type="ECO:0000256" key="1">
    <source>
        <dbReference type="ARBA" id="ARBA00022448"/>
    </source>
</evidence>
<dbReference type="Proteomes" id="UP001158066">
    <property type="component" value="Unassembled WGS sequence"/>
</dbReference>
<name>A0AA45WVW2_9CLOT</name>
<dbReference type="SUPFAM" id="SSF52540">
    <property type="entry name" value="P-loop containing nucleoside triphosphate hydrolases"/>
    <property type="match status" value="1"/>
</dbReference>
<evidence type="ECO:0000313" key="6">
    <source>
        <dbReference type="EMBL" id="SMP55401.1"/>
    </source>
</evidence>
<proteinExistence type="predicted"/>
<dbReference type="PROSITE" id="PS50893">
    <property type="entry name" value="ABC_TRANSPORTER_2"/>
    <property type="match status" value="1"/>
</dbReference>
<dbReference type="RefSeq" id="WP_283409158.1">
    <property type="nucleotide sequence ID" value="NZ_FXUF01000005.1"/>
</dbReference>
<dbReference type="PANTHER" id="PTHR42781">
    <property type="entry name" value="SPERMIDINE/PUTRESCINE IMPORT ATP-BINDING PROTEIN POTA"/>
    <property type="match status" value="1"/>
</dbReference>
<evidence type="ECO:0000256" key="2">
    <source>
        <dbReference type="ARBA" id="ARBA00022741"/>
    </source>
</evidence>
<dbReference type="InterPro" id="IPR003439">
    <property type="entry name" value="ABC_transporter-like_ATP-bd"/>
</dbReference>
<dbReference type="GO" id="GO:0015418">
    <property type="term" value="F:ABC-type quaternary ammonium compound transporting activity"/>
    <property type="evidence" value="ECO:0007669"/>
    <property type="project" value="UniProtKB-EC"/>
</dbReference>
<dbReference type="EC" id="7.6.2.9" evidence="4"/>
<sequence length="325" mass="36559">MKLLVKDLCKSYDGRLLALKPSSFAIHSGEFISLLGPSGCGKTTLLRLLAGLETPDGGFIQFGDQVVYSSEAAHELPAEKRNIGMVFQDFALWPHMTVFENIAFGLRARRQTTHLNDQVYWALEKVRLSGFETRYPRQLSGGQQQRVSFARAIVTKPQLILLDEPLSALDAMLRDELRVELVSIVKELGLTAIYVTHDQSESMSMSDRIFVMNAGAILQSGAPEDLYNRPQHSFVAHFIGKSNELEDDQHQLKGMVRPEKLRTQPHHPDDLTFSGIVSHVAFLGDRYEVFVRFKDRLWTSYLPFRPAVGDDITLYLAPGDVQSIP</sequence>
<keyword evidence="1" id="KW-0813">Transport</keyword>
<dbReference type="PANTHER" id="PTHR42781:SF4">
    <property type="entry name" value="SPERMIDINE_PUTRESCINE IMPORT ATP-BINDING PROTEIN POTA"/>
    <property type="match status" value="1"/>
</dbReference>
<dbReference type="InterPro" id="IPR027417">
    <property type="entry name" value="P-loop_NTPase"/>
</dbReference>
<keyword evidence="3 6" id="KW-0067">ATP-binding</keyword>
<dbReference type="AlphaFoldDB" id="A0AA45WVW2"/>
<dbReference type="InterPro" id="IPR050093">
    <property type="entry name" value="ABC_SmlMolc_Importer"/>
</dbReference>
<dbReference type="GO" id="GO:0016887">
    <property type="term" value="F:ATP hydrolysis activity"/>
    <property type="evidence" value="ECO:0007669"/>
    <property type="project" value="InterPro"/>
</dbReference>
<comment type="caution">
    <text evidence="6">The sequence shown here is derived from an EMBL/GenBank/DDBJ whole genome shotgun (WGS) entry which is preliminary data.</text>
</comment>
<dbReference type="EMBL" id="FXUF01000005">
    <property type="protein sequence ID" value="SMP55401.1"/>
    <property type="molecule type" value="Genomic_DNA"/>
</dbReference>
<dbReference type="GO" id="GO:0043190">
    <property type="term" value="C:ATP-binding cassette (ABC) transporter complex"/>
    <property type="evidence" value="ECO:0007669"/>
    <property type="project" value="InterPro"/>
</dbReference>
<dbReference type="FunFam" id="3.40.50.300:FF:000425">
    <property type="entry name" value="Probable ABC transporter, ATP-binding subunit"/>
    <property type="match status" value="1"/>
</dbReference>
<gene>
    <name evidence="6" type="ORF">SAMN06296020_105243</name>
</gene>
<feature type="domain" description="ABC transporter" evidence="5">
    <location>
        <begin position="3"/>
        <end position="239"/>
    </location>
</feature>
<dbReference type="Pfam" id="PF00005">
    <property type="entry name" value="ABC_tran"/>
    <property type="match status" value="1"/>
</dbReference>
<dbReference type="SMART" id="SM00382">
    <property type="entry name" value="AAA"/>
    <property type="match status" value="1"/>
</dbReference>
<reference evidence="6" key="1">
    <citation type="submission" date="2017-05" db="EMBL/GenBank/DDBJ databases">
        <authorList>
            <person name="Varghese N."/>
            <person name="Submissions S."/>
        </authorList>
    </citation>
    <scope>NUCLEOTIDE SEQUENCE</scope>
    <source>
        <strain evidence="6">Su22</strain>
    </source>
</reference>
<dbReference type="SUPFAM" id="SSF50331">
    <property type="entry name" value="MOP-like"/>
    <property type="match status" value="1"/>
</dbReference>
<protein>
    <recommendedName>
        <fullName evidence="4">ABC-type quaternary amine transporter</fullName>
        <ecNumber evidence="4">7.6.2.9</ecNumber>
    </recommendedName>
</protein>
<accession>A0AA45WVW2</accession>
<evidence type="ECO:0000259" key="5">
    <source>
        <dbReference type="PROSITE" id="PS50893"/>
    </source>
</evidence>
<dbReference type="InterPro" id="IPR013611">
    <property type="entry name" value="Transp-assoc_OB_typ2"/>
</dbReference>
<dbReference type="PROSITE" id="PS00211">
    <property type="entry name" value="ABC_TRANSPORTER_1"/>
    <property type="match status" value="1"/>
</dbReference>
<evidence type="ECO:0000256" key="4">
    <source>
        <dbReference type="ARBA" id="ARBA00066388"/>
    </source>
</evidence>
<evidence type="ECO:0000256" key="3">
    <source>
        <dbReference type="ARBA" id="ARBA00022840"/>
    </source>
</evidence>
<dbReference type="InterPro" id="IPR017871">
    <property type="entry name" value="ABC_transporter-like_CS"/>
</dbReference>